<dbReference type="Proteomes" id="UP000322079">
    <property type="component" value="Chromosome"/>
</dbReference>
<dbReference type="AlphaFoldDB" id="A0A5C1DL49"/>
<evidence type="ECO:0000313" key="2">
    <source>
        <dbReference type="Proteomes" id="UP000322079"/>
    </source>
</evidence>
<proteinExistence type="predicted"/>
<protein>
    <submittedName>
        <fullName evidence="1">Uncharacterized protein</fullName>
    </submittedName>
</protein>
<keyword evidence="2" id="KW-1185">Reference proteome</keyword>
<dbReference type="EMBL" id="CP043473">
    <property type="protein sequence ID" value="QEL56739.1"/>
    <property type="molecule type" value="Genomic_DNA"/>
</dbReference>
<evidence type="ECO:0000313" key="1">
    <source>
        <dbReference type="EMBL" id="QEL56739.1"/>
    </source>
</evidence>
<organism evidence="1 2">
    <name type="scientific">Chromobacterium paludis</name>
    <dbReference type="NCBI Taxonomy" id="2605945"/>
    <lineage>
        <taxon>Bacteria</taxon>
        <taxon>Pseudomonadati</taxon>
        <taxon>Pseudomonadota</taxon>
        <taxon>Betaproteobacteria</taxon>
        <taxon>Neisseriales</taxon>
        <taxon>Chromobacteriaceae</taxon>
        <taxon>Chromobacterium</taxon>
    </lineage>
</organism>
<dbReference type="KEGG" id="chrm:FYK34_14805"/>
<dbReference type="RefSeq" id="WP_149297681.1">
    <property type="nucleotide sequence ID" value="NZ_CP043473.1"/>
</dbReference>
<accession>A0A5C1DL49</accession>
<name>A0A5C1DL49_9NEIS</name>
<reference evidence="1 2" key="1">
    <citation type="submission" date="2019-08" db="EMBL/GenBank/DDBJ databases">
        <title>Chromobacterium paludis, a novel bacterium isolated from a Maryland marsh pond.</title>
        <authorList>
            <person name="Blackburn M.B."/>
            <person name="Gundersen-Rindal D.E."/>
        </authorList>
    </citation>
    <scope>NUCLEOTIDE SEQUENCE [LARGE SCALE GENOMIC DNA]</scope>
    <source>
        <strain evidence="2">IIBBL 257-1</strain>
    </source>
</reference>
<gene>
    <name evidence="1" type="ORF">FYK34_14805</name>
</gene>
<sequence>MLQKKKDFPLPMAVLNKDKPDYLPDVIWEELQTRLQSWNFWYWRSSHNLLFGENSTKLFALLKRKPDSRQAANGFKQFSDDDYVNWLLTHAWIFSLHIASDRHHDFHRVKEELREVERLSSQLAALLFNLYQYKNALSPGSDILPSVCKQLSSLYPRAVYLNQERGGTAKSFEEIAGYPDEDEAQPEIINQIHETKERIMMMDMRQQLPTPADMLLTIADETRYHIERYERDGLHGFTINGYQPESLHARYIALFDKGLAGR</sequence>